<evidence type="ECO:0000256" key="1">
    <source>
        <dbReference type="ARBA" id="ARBA00008857"/>
    </source>
</evidence>
<dbReference type="Gene3D" id="1.10.150.130">
    <property type="match status" value="1"/>
</dbReference>
<dbReference type="InterPro" id="IPR013762">
    <property type="entry name" value="Integrase-like_cat_sf"/>
</dbReference>
<name>A0ABZ0SKI4_9GAMM</name>
<dbReference type="InterPro" id="IPR038488">
    <property type="entry name" value="Integrase_DNA-bd_sf"/>
</dbReference>
<dbReference type="CDD" id="cd00801">
    <property type="entry name" value="INT_P4_C"/>
    <property type="match status" value="1"/>
</dbReference>
<dbReference type="InterPro" id="IPR044068">
    <property type="entry name" value="CB"/>
</dbReference>
<reference evidence="8 9" key="1">
    <citation type="journal article" date="2023" name="Microorganisms">
        <title>Thiorhodovibrio frisius and Trv. litoralis spp. nov., Two Novel Members from a Clade of Fastidious Purple Sulfur Bacteria That Exhibit Unique Red-Shifted Light-Harvesting Capabilities.</title>
        <authorList>
            <person name="Methner A."/>
            <person name="Kuzyk S.B."/>
            <person name="Petersen J."/>
            <person name="Bauer S."/>
            <person name="Brinkmann H."/>
            <person name="Sichau K."/>
            <person name="Wanner G."/>
            <person name="Wolf J."/>
            <person name="Neumann-Schaal M."/>
            <person name="Henke P."/>
            <person name="Tank M."/>
            <person name="Sproer C."/>
            <person name="Bunk B."/>
            <person name="Overmann J."/>
        </authorList>
    </citation>
    <scope>NUCLEOTIDE SEQUENCE [LARGE SCALE GENOMIC DNA]</scope>
    <source>
        <strain evidence="8 9">DSM 6702</strain>
    </source>
</reference>
<dbReference type="PROSITE" id="PS51900">
    <property type="entry name" value="CB"/>
    <property type="match status" value="1"/>
</dbReference>
<dbReference type="Pfam" id="PF22022">
    <property type="entry name" value="Phage_int_M"/>
    <property type="match status" value="1"/>
</dbReference>
<keyword evidence="3 5" id="KW-0238">DNA-binding</keyword>
<proteinExistence type="inferred from homology"/>
<sequence>MAAIHKLTDRQAQTAKKTISDGGNLWLVVGKTGARKWVFRYSIGGKSRAKGLGAYPETTLADARDQAAKAREQLKAGVDPLDAPVDQDDAAPAVPTFTQAAARFIRGRKRSWSNPKHRRQWVATMRTYARPVIGNKPVDTITTADVIAILDPIWHSRTETAKRVQGRVENILDFAAAHGWRDPLNPARWRGHLDKLLPAASRVKKQKTGGVTRHHPSLDYRDLPAFYRELVATEGTSALALRWLILTATRTSETLKATWSELDLDAGVWTIPGTRMKTRIEHRVPLTDEMRAILDQLPRVDGEDWLFPSTHKGKALSNMALLMQMRRMGYGVNGTRGDAVPHGMRASFRSWSGEVSTAPREICEAALAHALESKVEQAYQRGDLLAKRRRLMEQWSDWCTRPAAEVVDLASRRVVASA</sequence>
<evidence type="ECO:0000256" key="4">
    <source>
        <dbReference type="ARBA" id="ARBA00023172"/>
    </source>
</evidence>
<keyword evidence="2" id="KW-0229">DNA integration</keyword>
<accession>A0ABZ0SKI4</accession>
<protein>
    <submittedName>
        <fullName evidence="8">Prophage CP4-57 integrase</fullName>
    </submittedName>
</protein>
<evidence type="ECO:0000259" key="6">
    <source>
        <dbReference type="PROSITE" id="PS51898"/>
    </source>
</evidence>
<dbReference type="InterPro" id="IPR050808">
    <property type="entry name" value="Phage_Integrase"/>
</dbReference>
<dbReference type="Pfam" id="PF13356">
    <property type="entry name" value="Arm-DNA-bind_3"/>
    <property type="match status" value="1"/>
</dbReference>
<dbReference type="RefSeq" id="WP_328985645.1">
    <property type="nucleotide sequence ID" value="NZ_CP121472.1"/>
</dbReference>
<dbReference type="PANTHER" id="PTHR30629:SF2">
    <property type="entry name" value="PROPHAGE INTEGRASE INTS-RELATED"/>
    <property type="match status" value="1"/>
</dbReference>
<evidence type="ECO:0000259" key="7">
    <source>
        <dbReference type="PROSITE" id="PS51900"/>
    </source>
</evidence>
<evidence type="ECO:0000256" key="3">
    <source>
        <dbReference type="ARBA" id="ARBA00023125"/>
    </source>
</evidence>
<dbReference type="InterPro" id="IPR002104">
    <property type="entry name" value="Integrase_catalytic"/>
</dbReference>
<feature type="domain" description="Tyr recombinase" evidence="6">
    <location>
        <begin position="213"/>
        <end position="392"/>
    </location>
</feature>
<dbReference type="Gene3D" id="1.10.443.10">
    <property type="entry name" value="Intergrase catalytic core"/>
    <property type="match status" value="1"/>
</dbReference>
<dbReference type="PROSITE" id="PS51898">
    <property type="entry name" value="TYR_RECOMBINASE"/>
    <property type="match status" value="1"/>
</dbReference>
<comment type="similarity">
    <text evidence="1">Belongs to the 'phage' integrase family.</text>
</comment>
<dbReference type="InterPro" id="IPR053876">
    <property type="entry name" value="Phage_int_M"/>
</dbReference>
<dbReference type="PANTHER" id="PTHR30629">
    <property type="entry name" value="PROPHAGE INTEGRASE"/>
    <property type="match status" value="1"/>
</dbReference>
<dbReference type="Proteomes" id="UP001432180">
    <property type="component" value="Chromosome"/>
</dbReference>
<gene>
    <name evidence="8" type="primary">intA</name>
    <name evidence="8" type="ORF">Thiowin_05040</name>
</gene>
<organism evidence="8 9">
    <name type="scientific">Thiorhodovibrio winogradskyi</name>
    <dbReference type="NCBI Taxonomy" id="77007"/>
    <lineage>
        <taxon>Bacteria</taxon>
        <taxon>Pseudomonadati</taxon>
        <taxon>Pseudomonadota</taxon>
        <taxon>Gammaproteobacteria</taxon>
        <taxon>Chromatiales</taxon>
        <taxon>Chromatiaceae</taxon>
        <taxon>Thiorhodovibrio</taxon>
    </lineage>
</organism>
<dbReference type="InterPro" id="IPR025166">
    <property type="entry name" value="Integrase_DNA_bind_dom"/>
</dbReference>
<dbReference type="EMBL" id="CP121472">
    <property type="protein sequence ID" value="WPL19891.1"/>
    <property type="molecule type" value="Genomic_DNA"/>
</dbReference>
<dbReference type="InterPro" id="IPR011010">
    <property type="entry name" value="DNA_brk_join_enz"/>
</dbReference>
<feature type="domain" description="Core-binding (CB)" evidence="7">
    <location>
        <begin position="95"/>
        <end position="176"/>
    </location>
</feature>
<evidence type="ECO:0000313" key="8">
    <source>
        <dbReference type="EMBL" id="WPL19891.1"/>
    </source>
</evidence>
<dbReference type="InterPro" id="IPR010998">
    <property type="entry name" value="Integrase_recombinase_N"/>
</dbReference>
<keyword evidence="4" id="KW-0233">DNA recombination</keyword>
<evidence type="ECO:0000256" key="2">
    <source>
        <dbReference type="ARBA" id="ARBA00022908"/>
    </source>
</evidence>
<dbReference type="Gene3D" id="3.30.160.390">
    <property type="entry name" value="Integrase, DNA-binding domain"/>
    <property type="match status" value="1"/>
</dbReference>
<evidence type="ECO:0000256" key="5">
    <source>
        <dbReference type="PROSITE-ProRule" id="PRU01248"/>
    </source>
</evidence>
<evidence type="ECO:0000313" key="9">
    <source>
        <dbReference type="Proteomes" id="UP001432180"/>
    </source>
</evidence>
<keyword evidence="9" id="KW-1185">Reference proteome</keyword>
<dbReference type="Pfam" id="PF00589">
    <property type="entry name" value="Phage_integrase"/>
    <property type="match status" value="1"/>
</dbReference>
<dbReference type="SUPFAM" id="SSF56349">
    <property type="entry name" value="DNA breaking-rejoining enzymes"/>
    <property type="match status" value="1"/>
</dbReference>